<dbReference type="Gene3D" id="1.10.10.60">
    <property type="entry name" value="Homeodomain-like"/>
    <property type="match status" value="1"/>
</dbReference>
<dbReference type="PANTHER" id="PTHR43280">
    <property type="entry name" value="ARAC-FAMILY TRANSCRIPTIONAL REGULATOR"/>
    <property type="match status" value="1"/>
</dbReference>
<evidence type="ECO:0000313" key="7">
    <source>
        <dbReference type="Proteomes" id="UP000248014"/>
    </source>
</evidence>
<dbReference type="InterPro" id="IPR018062">
    <property type="entry name" value="HTH_AraC-typ_CS"/>
</dbReference>
<feature type="transmembrane region" description="Helical" evidence="4">
    <location>
        <begin position="6"/>
        <end position="26"/>
    </location>
</feature>
<dbReference type="Proteomes" id="UP000248014">
    <property type="component" value="Unassembled WGS sequence"/>
</dbReference>
<evidence type="ECO:0000256" key="1">
    <source>
        <dbReference type="ARBA" id="ARBA00023015"/>
    </source>
</evidence>
<dbReference type="SMART" id="SM00342">
    <property type="entry name" value="HTH_ARAC"/>
    <property type="match status" value="1"/>
</dbReference>
<name>A0A2V3VC95_9SPHN</name>
<dbReference type="InterPro" id="IPR009057">
    <property type="entry name" value="Homeodomain-like_sf"/>
</dbReference>
<dbReference type="GO" id="GO:0003700">
    <property type="term" value="F:DNA-binding transcription factor activity"/>
    <property type="evidence" value="ECO:0007669"/>
    <property type="project" value="InterPro"/>
</dbReference>
<keyword evidence="4" id="KW-0472">Membrane</keyword>
<evidence type="ECO:0000313" key="6">
    <source>
        <dbReference type="EMBL" id="PXW79337.1"/>
    </source>
</evidence>
<keyword evidence="2 6" id="KW-0238">DNA-binding</keyword>
<evidence type="ECO:0000256" key="3">
    <source>
        <dbReference type="ARBA" id="ARBA00023163"/>
    </source>
</evidence>
<feature type="transmembrane region" description="Helical" evidence="4">
    <location>
        <begin position="128"/>
        <end position="146"/>
    </location>
</feature>
<reference evidence="6 7" key="1">
    <citation type="submission" date="2018-05" db="EMBL/GenBank/DDBJ databases">
        <title>Genomic Encyclopedia of Type Strains, Phase IV (KMG-IV): sequencing the most valuable type-strain genomes for metagenomic binning, comparative biology and taxonomic classification.</title>
        <authorList>
            <person name="Goeker M."/>
        </authorList>
    </citation>
    <scope>NUCLEOTIDE SEQUENCE [LARGE SCALE GENOMIC DNA]</scope>
    <source>
        <strain evidence="6 7">DSM 3183</strain>
    </source>
</reference>
<comment type="caution">
    <text evidence="6">The sequence shown here is derived from an EMBL/GenBank/DDBJ whole genome shotgun (WGS) entry which is preliminary data.</text>
</comment>
<evidence type="ECO:0000256" key="2">
    <source>
        <dbReference type="ARBA" id="ARBA00023125"/>
    </source>
</evidence>
<dbReference type="PANTHER" id="PTHR43280:SF29">
    <property type="entry name" value="ARAC-FAMILY TRANSCRIPTIONAL REGULATOR"/>
    <property type="match status" value="1"/>
</dbReference>
<feature type="transmembrane region" description="Helical" evidence="4">
    <location>
        <begin position="68"/>
        <end position="85"/>
    </location>
</feature>
<protein>
    <submittedName>
        <fullName evidence="6">AraC-like DNA-binding protein</fullName>
    </submittedName>
</protein>
<dbReference type="RefSeq" id="WP_244181486.1">
    <property type="nucleotide sequence ID" value="NZ_QJJM01000001.1"/>
</dbReference>
<accession>A0A2V3VC95</accession>
<dbReference type="PROSITE" id="PS01124">
    <property type="entry name" value="HTH_ARAC_FAMILY_2"/>
    <property type="match status" value="1"/>
</dbReference>
<sequence>MIVEQLDAALRAGAASICLLLAWLMLAYRRQLGQPSLLFAPLAICLASFVLGNTPLSFAVPFGVPGDIAHGLSGFAVIFLWWFSLSCFDRRFRLKGGVLLTGIAWALIAAADRGLFGAWLDQLGLSRVLVVMGFGIVGHLVWRLLAERQDDLIQRRHEARVLVAALLGGMLFIDLAADALFGFAWRPLAFSMTQNAMILAFGLWLAGKLLTIRTDVLTFGAGATNASAAPPANTGQNAALLSRLRDLIEVERVHLDPELGFARFVELMGAPERTVRTLVNQQLGHDHFRAFLNHYRVIEACRLLETRGHDDKLIAIALDSGFASLASFNRAFRAIMSCTPSDYRGRAALLAEAAPNPAKSGI</sequence>
<feature type="transmembrane region" description="Helical" evidence="4">
    <location>
        <begin position="158"/>
        <end position="177"/>
    </location>
</feature>
<dbReference type="EMBL" id="QJJM01000001">
    <property type="protein sequence ID" value="PXW79337.1"/>
    <property type="molecule type" value="Genomic_DNA"/>
</dbReference>
<organism evidence="6 7">
    <name type="scientific">Blastomonas natatoria</name>
    <dbReference type="NCBI Taxonomy" id="34015"/>
    <lineage>
        <taxon>Bacteria</taxon>
        <taxon>Pseudomonadati</taxon>
        <taxon>Pseudomonadota</taxon>
        <taxon>Alphaproteobacteria</taxon>
        <taxon>Sphingomonadales</taxon>
        <taxon>Sphingomonadaceae</taxon>
        <taxon>Blastomonas</taxon>
    </lineage>
</organism>
<keyword evidence="3" id="KW-0804">Transcription</keyword>
<gene>
    <name evidence="6" type="ORF">C7451_101402</name>
</gene>
<dbReference type="AlphaFoldDB" id="A0A2V3VC95"/>
<keyword evidence="4" id="KW-1133">Transmembrane helix</keyword>
<dbReference type="PROSITE" id="PS00041">
    <property type="entry name" value="HTH_ARAC_FAMILY_1"/>
    <property type="match status" value="1"/>
</dbReference>
<keyword evidence="1" id="KW-0805">Transcription regulation</keyword>
<feature type="domain" description="HTH araC/xylS-type" evidence="5">
    <location>
        <begin position="245"/>
        <end position="346"/>
    </location>
</feature>
<feature type="transmembrane region" description="Helical" evidence="4">
    <location>
        <begin position="183"/>
        <end position="206"/>
    </location>
</feature>
<dbReference type="Pfam" id="PF12833">
    <property type="entry name" value="HTH_18"/>
    <property type="match status" value="1"/>
</dbReference>
<feature type="transmembrane region" description="Helical" evidence="4">
    <location>
        <begin position="97"/>
        <end position="116"/>
    </location>
</feature>
<proteinExistence type="predicted"/>
<dbReference type="GO" id="GO:0043565">
    <property type="term" value="F:sequence-specific DNA binding"/>
    <property type="evidence" value="ECO:0007669"/>
    <property type="project" value="InterPro"/>
</dbReference>
<keyword evidence="4" id="KW-0812">Transmembrane</keyword>
<feature type="transmembrane region" description="Helical" evidence="4">
    <location>
        <begin position="38"/>
        <end position="62"/>
    </location>
</feature>
<evidence type="ECO:0000259" key="5">
    <source>
        <dbReference type="PROSITE" id="PS01124"/>
    </source>
</evidence>
<dbReference type="SUPFAM" id="SSF46689">
    <property type="entry name" value="Homeodomain-like"/>
    <property type="match status" value="1"/>
</dbReference>
<evidence type="ECO:0000256" key="4">
    <source>
        <dbReference type="SAM" id="Phobius"/>
    </source>
</evidence>
<dbReference type="InterPro" id="IPR018060">
    <property type="entry name" value="HTH_AraC"/>
</dbReference>
<keyword evidence="7" id="KW-1185">Reference proteome</keyword>